<feature type="region of interest" description="Disordered" evidence="1">
    <location>
        <begin position="70"/>
        <end position="93"/>
    </location>
</feature>
<gene>
    <name evidence="2" type="ORF">LSAT_V11C500282270</name>
</gene>
<dbReference type="PANTHER" id="PTHR35123">
    <property type="entry name" value="OS07G0633900 PROTEIN-RELATED"/>
    <property type="match status" value="1"/>
</dbReference>
<evidence type="ECO:0000256" key="1">
    <source>
        <dbReference type="SAM" id="MobiDB-lite"/>
    </source>
</evidence>
<dbReference type="EMBL" id="NBSK02000005">
    <property type="protein sequence ID" value="KAJ0203055.1"/>
    <property type="molecule type" value="Genomic_DNA"/>
</dbReference>
<protein>
    <submittedName>
        <fullName evidence="2">Uncharacterized protein</fullName>
    </submittedName>
</protein>
<comment type="caution">
    <text evidence="2">The sequence shown here is derived from an EMBL/GenBank/DDBJ whole genome shotgun (WGS) entry which is preliminary data.</text>
</comment>
<proteinExistence type="predicted"/>
<name>A0A9R1VE09_LACSA</name>
<organism evidence="2 3">
    <name type="scientific">Lactuca sativa</name>
    <name type="common">Garden lettuce</name>
    <dbReference type="NCBI Taxonomy" id="4236"/>
    <lineage>
        <taxon>Eukaryota</taxon>
        <taxon>Viridiplantae</taxon>
        <taxon>Streptophyta</taxon>
        <taxon>Embryophyta</taxon>
        <taxon>Tracheophyta</taxon>
        <taxon>Spermatophyta</taxon>
        <taxon>Magnoliopsida</taxon>
        <taxon>eudicotyledons</taxon>
        <taxon>Gunneridae</taxon>
        <taxon>Pentapetalae</taxon>
        <taxon>asterids</taxon>
        <taxon>campanulids</taxon>
        <taxon>Asterales</taxon>
        <taxon>Asteraceae</taxon>
        <taxon>Cichorioideae</taxon>
        <taxon>Cichorieae</taxon>
        <taxon>Lactucinae</taxon>
        <taxon>Lactuca</taxon>
    </lineage>
</organism>
<evidence type="ECO:0000313" key="2">
    <source>
        <dbReference type="EMBL" id="KAJ0203055.1"/>
    </source>
</evidence>
<reference evidence="2 3" key="1">
    <citation type="journal article" date="2017" name="Nat. Commun.">
        <title>Genome assembly with in vitro proximity ligation data and whole-genome triplication in lettuce.</title>
        <authorList>
            <person name="Reyes-Chin-Wo S."/>
            <person name="Wang Z."/>
            <person name="Yang X."/>
            <person name="Kozik A."/>
            <person name="Arikit S."/>
            <person name="Song C."/>
            <person name="Xia L."/>
            <person name="Froenicke L."/>
            <person name="Lavelle D.O."/>
            <person name="Truco M.J."/>
            <person name="Xia R."/>
            <person name="Zhu S."/>
            <person name="Xu C."/>
            <person name="Xu H."/>
            <person name="Xu X."/>
            <person name="Cox K."/>
            <person name="Korf I."/>
            <person name="Meyers B.C."/>
            <person name="Michelmore R.W."/>
        </authorList>
    </citation>
    <scope>NUCLEOTIDE SEQUENCE [LARGE SCALE GENOMIC DNA]</scope>
    <source>
        <strain evidence="3">cv. Salinas</strain>
        <tissue evidence="2">Seedlings</tissue>
    </source>
</reference>
<dbReference type="PANTHER" id="PTHR35123:SF2">
    <property type="entry name" value="UBIQUITIN CARBOXYL-TERMINAL HYDROLASE-LIKE PROTEIN"/>
    <property type="match status" value="1"/>
</dbReference>
<keyword evidence="3" id="KW-1185">Reference proteome</keyword>
<evidence type="ECO:0000313" key="3">
    <source>
        <dbReference type="Proteomes" id="UP000235145"/>
    </source>
</evidence>
<dbReference type="Proteomes" id="UP000235145">
    <property type="component" value="Unassembled WGS sequence"/>
</dbReference>
<dbReference type="AlphaFoldDB" id="A0A9R1VE09"/>
<accession>A0A9R1VE09</accession>
<sequence>MNYSNFNHKLRSQFTLLSNSIPTSLYPVHHVGVVSFSISSNFHSHNHHILRLRLNTYTFMSVNHQIDGGSGEINDGGGADDEGSSEQKNPIGYGRKAKRGVLSRIKKAKKRLQRSKTKENGNSGCCCFCLYIRRIPKTLDSSSESPTSDPNSSEFGFDSLKGLIEKSDFLLDECNTHFDVYTPE</sequence>